<evidence type="ECO:0000259" key="2">
    <source>
        <dbReference type="Pfam" id="PF13701"/>
    </source>
</evidence>
<reference evidence="4" key="1">
    <citation type="journal article" date="2019" name="Int. J. Syst. Evol. Microbiol.">
        <title>The Global Catalogue of Microorganisms (GCM) 10K type strain sequencing project: providing services to taxonomists for standard genome sequencing and annotation.</title>
        <authorList>
            <consortium name="The Broad Institute Genomics Platform"/>
            <consortium name="The Broad Institute Genome Sequencing Center for Infectious Disease"/>
            <person name="Wu L."/>
            <person name="Ma J."/>
        </authorList>
    </citation>
    <scope>NUCLEOTIDE SEQUENCE [LARGE SCALE GENOMIC DNA]</scope>
    <source>
        <strain evidence="4">JCM 16925</strain>
    </source>
</reference>
<protein>
    <recommendedName>
        <fullName evidence="2">Transposase DDE domain-containing protein</fullName>
    </recommendedName>
</protein>
<dbReference type="EMBL" id="BAAAZY010000009">
    <property type="protein sequence ID" value="GAA4053812.1"/>
    <property type="molecule type" value="Genomic_DNA"/>
</dbReference>
<gene>
    <name evidence="3" type="ORF">GCM10022233_26490</name>
</gene>
<accession>A0ABP7UVN0</accession>
<feature type="region of interest" description="Disordered" evidence="1">
    <location>
        <begin position="115"/>
        <end position="211"/>
    </location>
</feature>
<keyword evidence="4" id="KW-1185">Reference proteome</keyword>
<organism evidence="3 4">
    <name type="scientific">Streptomyces shaanxiensis</name>
    <dbReference type="NCBI Taxonomy" id="653357"/>
    <lineage>
        <taxon>Bacteria</taxon>
        <taxon>Bacillati</taxon>
        <taxon>Actinomycetota</taxon>
        <taxon>Actinomycetes</taxon>
        <taxon>Kitasatosporales</taxon>
        <taxon>Streptomycetaceae</taxon>
        <taxon>Streptomyces</taxon>
    </lineage>
</organism>
<comment type="caution">
    <text evidence="3">The sequence shown here is derived from an EMBL/GenBank/DDBJ whole genome shotgun (WGS) entry which is preliminary data.</text>
</comment>
<proteinExistence type="predicted"/>
<feature type="compositionally biased region" description="Polar residues" evidence="1">
    <location>
        <begin position="177"/>
        <end position="190"/>
    </location>
</feature>
<dbReference type="Proteomes" id="UP001499984">
    <property type="component" value="Unassembled WGS sequence"/>
</dbReference>
<evidence type="ECO:0000256" key="1">
    <source>
        <dbReference type="SAM" id="MobiDB-lite"/>
    </source>
</evidence>
<dbReference type="Pfam" id="PF13701">
    <property type="entry name" value="DDE_Tnp_1_4"/>
    <property type="match status" value="1"/>
</dbReference>
<evidence type="ECO:0000313" key="3">
    <source>
        <dbReference type="EMBL" id="GAA4053812.1"/>
    </source>
</evidence>
<sequence length="211" mass="23714">MRKERPDPGAQLRFIDADGMQLTCFATNTAGEAIAALELRHRQRARAEDRIRATRATGLRNPPLHDAAQNQIWLEITQIALDLLAWIPMPALSGKARLREPRRLRLPLFSAAAQLVTTRPPPHPPPRRTLTLDRRDHRRPGPAPRPPEPRLASTFPSLRAERAHRSHGTRRPPDATSGRSTCPDSDITTNTHHKGPASKLTELHERVKTYT</sequence>
<evidence type="ECO:0000313" key="4">
    <source>
        <dbReference type="Proteomes" id="UP001499984"/>
    </source>
</evidence>
<feature type="domain" description="Transposase DDE" evidence="2">
    <location>
        <begin position="2"/>
        <end position="118"/>
    </location>
</feature>
<dbReference type="InterPro" id="IPR025668">
    <property type="entry name" value="Tnp_DDE_dom"/>
</dbReference>
<feature type="compositionally biased region" description="Basic and acidic residues" evidence="1">
    <location>
        <begin position="201"/>
        <end position="211"/>
    </location>
</feature>
<name>A0ABP7UVN0_9ACTN</name>